<reference evidence="7" key="2">
    <citation type="submission" date="2020-12" db="EMBL/GenBank/DDBJ databases">
        <authorList>
            <person name="Kanost M."/>
        </authorList>
    </citation>
    <scope>NUCLEOTIDE SEQUENCE</scope>
</reference>
<dbReference type="PANTHER" id="PTHR46346">
    <property type="entry name" value="PHOSPHATIDYLINOSITOL N-ACETYLGLUCOSAMINYLTRANSFERASE SUBUNIT P"/>
    <property type="match status" value="1"/>
</dbReference>
<feature type="transmembrane region" description="Helical" evidence="5">
    <location>
        <begin position="12"/>
        <end position="33"/>
    </location>
</feature>
<dbReference type="GO" id="GO:0016020">
    <property type="term" value="C:membrane"/>
    <property type="evidence" value="ECO:0007669"/>
    <property type="project" value="UniProtKB-SubCell"/>
</dbReference>
<protein>
    <recommendedName>
        <fullName evidence="6">PIG-P domain-containing protein</fullName>
    </recommendedName>
</protein>
<evidence type="ECO:0000256" key="3">
    <source>
        <dbReference type="ARBA" id="ARBA00022989"/>
    </source>
</evidence>
<feature type="transmembrane region" description="Helical" evidence="5">
    <location>
        <begin position="53"/>
        <end position="74"/>
    </location>
</feature>
<dbReference type="InterPro" id="IPR052263">
    <property type="entry name" value="GPI_Anchor_Biosynth"/>
</dbReference>
<dbReference type="EMBL" id="JH668596">
    <property type="protein sequence ID" value="KAG6458790.1"/>
    <property type="molecule type" value="Genomic_DNA"/>
</dbReference>
<name>A0A921ZJ51_MANSE</name>
<dbReference type="Proteomes" id="UP000791440">
    <property type="component" value="Unassembled WGS sequence"/>
</dbReference>
<keyword evidence="4 5" id="KW-0472">Membrane</keyword>
<dbReference type="PANTHER" id="PTHR46346:SF1">
    <property type="entry name" value="PHOSPHATIDYLINOSITOL N-ACETYLGLUCOSAMINYLTRANSFERASE SUBUNIT P"/>
    <property type="match status" value="1"/>
</dbReference>
<reference evidence="7" key="1">
    <citation type="journal article" date="2016" name="Insect Biochem. Mol. Biol.">
        <title>Multifaceted biological insights from a draft genome sequence of the tobacco hornworm moth, Manduca sexta.</title>
        <authorList>
            <person name="Kanost M.R."/>
            <person name="Arrese E.L."/>
            <person name="Cao X."/>
            <person name="Chen Y.R."/>
            <person name="Chellapilla S."/>
            <person name="Goldsmith M.R."/>
            <person name="Grosse-Wilde E."/>
            <person name="Heckel D.G."/>
            <person name="Herndon N."/>
            <person name="Jiang H."/>
            <person name="Papanicolaou A."/>
            <person name="Qu J."/>
            <person name="Soulages J.L."/>
            <person name="Vogel H."/>
            <person name="Walters J."/>
            <person name="Waterhouse R.M."/>
            <person name="Ahn S.J."/>
            <person name="Almeida F.C."/>
            <person name="An C."/>
            <person name="Aqrawi P."/>
            <person name="Bretschneider A."/>
            <person name="Bryant W.B."/>
            <person name="Bucks S."/>
            <person name="Chao H."/>
            <person name="Chevignon G."/>
            <person name="Christen J.M."/>
            <person name="Clarke D.F."/>
            <person name="Dittmer N.T."/>
            <person name="Ferguson L.C.F."/>
            <person name="Garavelou S."/>
            <person name="Gordon K.H.J."/>
            <person name="Gunaratna R.T."/>
            <person name="Han Y."/>
            <person name="Hauser F."/>
            <person name="He Y."/>
            <person name="Heidel-Fischer H."/>
            <person name="Hirsh A."/>
            <person name="Hu Y."/>
            <person name="Jiang H."/>
            <person name="Kalra D."/>
            <person name="Klinner C."/>
            <person name="Konig C."/>
            <person name="Kovar C."/>
            <person name="Kroll A.R."/>
            <person name="Kuwar S.S."/>
            <person name="Lee S.L."/>
            <person name="Lehman R."/>
            <person name="Li K."/>
            <person name="Li Z."/>
            <person name="Liang H."/>
            <person name="Lovelace S."/>
            <person name="Lu Z."/>
            <person name="Mansfield J.H."/>
            <person name="McCulloch K.J."/>
            <person name="Mathew T."/>
            <person name="Morton B."/>
            <person name="Muzny D.M."/>
            <person name="Neunemann D."/>
            <person name="Ongeri F."/>
            <person name="Pauchet Y."/>
            <person name="Pu L.L."/>
            <person name="Pyrousis I."/>
            <person name="Rao X.J."/>
            <person name="Redding A."/>
            <person name="Roesel C."/>
            <person name="Sanchez-Gracia A."/>
            <person name="Schaack S."/>
            <person name="Shukla A."/>
            <person name="Tetreau G."/>
            <person name="Wang Y."/>
            <person name="Xiong G.H."/>
            <person name="Traut W."/>
            <person name="Walsh T.K."/>
            <person name="Worley K.C."/>
            <person name="Wu D."/>
            <person name="Wu W."/>
            <person name="Wu Y.Q."/>
            <person name="Zhang X."/>
            <person name="Zou Z."/>
            <person name="Zucker H."/>
            <person name="Briscoe A.D."/>
            <person name="Burmester T."/>
            <person name="Clem R.J."/>
            <person name="Feyereisen R."/>
            <person name="Grimmelikhuijzen C.J.P."/>
            <person name="Hamodrakas S.J."/>
            <person name="Hansson B.S."/>
            <person name="Huguet E."/>
            <person name="Jermiin L.S."/>
            <person name="Lan Q."/>
            <person name="Lehman H.K."/>
            <person name="Lorenzen M."/>
            <person name="Merzendorfer H."/>
            <person name="Michalopoulos I."/>
            <person name="Morton D.B."/>
            <person name="Muthukrishnan S."/>
            <person name="Oakeshott J.G."/>
            <person name="Palmer W."/>
            <person name="Park Y."/>
            <person name="Passarelli A.L."/>
            <person name="Rozas J."/>
            <person name="Schwartz L.M."/>
            <person name="Smith W."/>
            <person name="Southgate A."/>
            <person name="Vilcinskas A."/>
            <person name="Vogt R."/>
            <person name="Wang P."/>
            <person name="Werren J."/>
            <person name="Yu X.Q."/>
            <person name="Zhou J.J."/>
            <person name="Brown S.J."/>
            <person name="Scherer S.E."/>
            <person name="Richards S."/>
            <person name="Blissard G.W."/>
        </authorList>
    </citation>
    <scope>NUCLEOTIDE SEQUENCE</scope>
</reference>
<dbReference type="GO" id="GO:0005783">
    <property type="term" value="C:endoplasmic reticulum"/>
    <property type="evidence" value="ECO:0007669"/>
    <property type="project" value="TreeGrafter"/>
</dbReference>
<dbReference type="Pfam" id="PF08510">
    <property type="entry name" value="PIG-P"/>
    <property type="match status" value="1"/>
</dbReference>
<gene>
    <name evidence="7" type="ORF">O3G_MSEX011056</name>
</gene>
<evidence type="ECO:0000313" key="7">
    <source>
        <dbReference type="EMBL" id="KAG6458789.1"/>
    </source>
</evidence>
<dbReference type="EMBL" id="JH668596">
    <property type="protein sequence ID" value="KAG6458789.1"/>
    <property type="molecule type" value="Genomic_DNA"/>
</dbReference>
<keyword evidence="3 5" id="KW-1133">Transmembrane helix</keyword>
<dbReference type="OrthoDB" id="690928at2759"/>
<dbReference type="InterPro" id="IPR013717">
    <property type="entry name" value="PIG-P"/>
</dbReference>
<keyword evidence="2 5" id="KW-0812">Transmembrane</keyword>
<evidence type="ECO:0000256" key="4">
    <source>
        <dbReference type="ARBA" id="ARBA00023136"/>
    </source>
</evidence>
<proteinExistence type="predicted"/>
<evidence type="ECO:0000259" key="6">
    <source>
        <dbReference type="Pfam" id="PF08510"/>
    </source>
</evidence>
<evidence type="ECO:0000256" key="1">
    <source>
        <dbReference type="ARBA" id="ARBA00004141"/>
    </source>
</evidence>
<comment type="caution">
    <text evidence="7">The sequence shown here is derived from an EMBL/GenBank/DDBJ whole genome shotgun (WGS) entry which is preliminary data.</text>
</comment>
<evidence type="ECO:0000256" key="5">
    <source>
        <dbReference type="SAM" id="Phobius"/>
    </source>
</evidence>
<evidence type="ECO:0000256" key="2">
    <source>
        <dbReference type="ARBA" id="ARBA00022692"/>
    </source>
</evidence>
<dbReference type="EMBL" id="JH668596">
    <property type="protein sequence ID" value="KAG6458788.1"/>
    <property type="molecule type" value="Genomic_DNA"/>
</dbReference>
<sequence length="165" mass="19183">MSEHTPAPTPARSLYGFFMYLFSKTVLCLYFMWAFIPDDIFHYFNIYYYPQKYWATAIPIQCLVALTIFAFLVYPSTNFMLTTNIDDIRTIQDSFTNNTCSAIEDKTSSNCICCNVSTCKYNCMPLYNNLEQNIVPQLCDLDIRVICKKLYNQKQVQVKRSIAAI</sequence>
<accession>A0A921ZJ51</accession>
<feature type="domain" description="PIG-P" evidence="6">
    <location>
        <begin position="12"/>
        <end position="151"/>
    </location>
</feature>
<comment type="subcellular location">
    <subcellularLocation>
        <location evidence="1">Membrane</location>
        <topology evidence="1">Multi-pass membrane protein</topology>
    </subcellularLocation>
</comment>
<dbReference type="AlphaFoldDB" id="A0A921ZJ51"/>
<organism evidence="7 8">
    <name type="scientific">Manduca sexta</name>
    <name type="common">Tobacco hawkmoth</name>
    <name type="synonym">Tobacco hornworm</name>
    <dbReference type="NCBI Taxonomy" id="7130"/>
    <lineage>
        <taxon>Eukaryota</taxon>
        <taxon>Metazoa</taxon>
        <taxon>Ecdysozoa</taxon>
        <taxon>Arthropoda</taxon>
        <taxon>Hexapoda</taxon>
        <taxon>Insecta</taxon>
        <taxon>Pterygota</taxon>
        <taxon>Neoptera</taxon>
        <taxon>Endopterygota</taxon>
        <taxon>Lepidoptera</taxon>
        <taxon>Glossata</taxon>
        <taxon>Ditrysia</taxon>
        <taxon>Bombycoidea</taxon>
        <taxon>Sphingidae</taxon>
        <taxon>Sphinginae</taxon>
        <taxon>Sphingini</taxon>
        <taxon>Manduca</taxon>
    </lineage>
</organism>
<dbReference type="EMBL" id="JH668596">
    <property type="protein sequence ID" value="KAG6458787.1"/>
    <property type="molecule type" value="Genomic_DNA"/>
</dbReference>
<dbReference type="GO" id="GO:0006506">
    <property type="term" value="P:GPI anchor biosynthetic process"/>
    <property type="evidence" value="ECO:0007669"/>
    <property type="project" value="TreeGrafter"/>
</dbReference>
<evidence type="ECO:0000313" key="8">
    <source>
        <dbReference type="Proteomes" id="UP000791440"/>
    </source>
</evidence>
<keyword evidence="8" id="KW-1185">Reference proteome</keyword>